<dbReference type="EMBL" id="CP030840">
    <property type="protein sequence ID" value="AXC15188.1"/>
    <property type="molecule type" value="Genomic_DNA"/>
</dbReference>
<dbReference type="Proteomes" id="UP000253606">
    <property type="component" value="Chromosome"/>
</dbReference>
<proteinExistence type="predicted"/>
<dbReference type="InterPro" id="IPR027304">
    <property type="entry name" value="Trigger_fact/SurA_dom_sf"/>
</dbReference>
<evidence type="ECO:0000313" key="4">
    <source>
        <dbReference type="EMBL" id="AXC15188.1"/>
    </source>
</evidence>
<keyword evidence="4" id="KW-0413">Isomerase</keyword>
<evidence type="ECO:0000256" key="3">
    <source>
        <dbReference type="SAM" id="SignalP"/>
    </source>
</evidence>
<evidence type="ECO:0000256" key="1">
    <source>
        <dbReference type="ARBA" id="ARBA00022729"/>
    </source>
</evidence>
<feature type="region of interest" description="Disordered" evidence="2">
    <location>
        <begin position="243"/>
        <end position="262"/>
    </location>
</feature>
<name>A0A2Z5G896_9BACT</name>
<protein>
    <submittedName>
        <fullName evidence="4">Peptidyl-prolyl cis-trans isomerase</fullName>
    </submittedName>
</protein>
<keyword evidence="5" id="KW-1185">Reference proteome</keyword>
<accession>A0A2Z5G896</accession>
<sequence length="262" mass="29427">MVLRQRYLRAAAVSVWFTITSALLCVEAQSVANPSPPQQGLNSTPVVLDRVIAVVNGDVLLQSDLQSEEDMAALQPLSVPAGKGFERRVAERLINRVLILQQMQSQGMVKEVSNEEVEKDLDALKKQIPVCIQYQCQTDAGWAKFLNAHNLTSEEVNERWRQRMQILSFIDTRFRTGVRISKQEIAEYYNKTFVPQFKSQMDKPPPLDAVSDRIAEVLLQQHVTLLLQDWLKSLRDQGSLIILDPSLGQSNPSPDNDDDGGA</sequence>
<dbReference type="Gene3D" id="1.10.4030.10">
    <property type="entry name" value="Porin chaperone SurA, peptide-binding domain"/>
    <property type="match status" value="1"/>
</dbReference>
<keyword evidence="1 3" id="KW-0732">Signal</keyword>
<feature type="chain" id="PRO_5016232727" evidence="3">
    <location>
        <begin position="23"/>
        <end position="262"/>
    </location>
</feature>
<dbReference type="InterPro" id="IPR050280">
    <property type="entry name" value="OMP_Chaperone_SurA"/>
</dbReference>
<evidence type="ECO:0000313" key="5">
    <source>
        <dbReference type="Proteomes" id="UP000253606"/>
    </source>
</evidence>
<dbReference type="PANTHER" id="PTHR47637:SF1">
    <property type="entry name" value="CHAPERONE SURA"/>
    <property type="match status" value="1"/>
</dbReference>
<dbReference type="KEGG" id="abas:ACPOL_5944"/>
<gene>
    <name evidence="4" type="ORF">ACPOL_5944</name>
</gene>
<dbReference type="PANTHER" id="PTHR47637">
    <property type="entry name" value="CHAPERONE SURA"/>
    <property type="match status" value="1"/>
</dbReference>
<dbReference type="GO" id="GO:0016853">
    <property type="term" value="F:isomerase activity"/>
    <property type="evidence" value="ECO:0007669"/>
    <property type="project" value="UniProtKB-KW"/>
</dbReference>
<dbReference type="SUPFAM" id="SSF109998">
    <property type="entry name" value="Triger factor/SurA peptide-binding domain-like"/>
    <property type="match status" value="1"/>
</dbReference>
<dbReference type="AlphaFoldDB" id="A0A2Z5G896"/>
<organism evidence="4 5">
    <name type="scientific">Acidisarcina polymorpha</name>
    <dbReference type="NCBI Taxonomy" id="2211140"/>
    <lineage>
        <taxon>Bacteria</taxon>
        <taxon>Pseudomonadati</taxon>
        <taxon>Acidobacteriota</taxon>
        <taxon>Terriglobia</taxon>
        <taxon>Terriglobales</taxon>
        <taxon>Acidobacteriaceae</taxon>
        <taxon>Acidisarcina</taxon>
    </lineage>
</organism>
<evidence type="ECO:0000256" key="2">
    <source>
        <dbReference type="SAM" id="MobiDB-lite"/>
    </source>
</evidence>
<feature type="signal peptide" evidence="3">
    <location>
        <begin position="1"/>
        <end position="22"/>
    </location>
</feature>
<reference evidence="4 5" key="1">
    <citation type="journal article" date="2018" name="Front. Microbiol.">
        <title>Hydrolytic Capabilities as a Key to Environmental Success: Chitinolytic and Cellulolytic Acidobacteria From Acidic Sub-arctic Soils and Boreal Peatlands.</title>
        <authorList>
            <person name="Belova S.E."/>
            <person name="Ravin N.V."/>
            <person name="Pankratov T.A."/>
            <person name="Rakitin A.L."/>
            <person name="Ivanova A.A."/>
            <person name="Beletsky A.V."/>
            <person name="Mardanov A.V."/>
            <person name="Sinninghe Damste J.S."/>
            <person name="Dedysh S.N."/>
        </authorList>
    </citation>
    <scope>NUCLEOTIDE SEQUENCE [LARGE SCALE GENOMIC DNA]</scope>
    <source>
        <strain evidence="4 5">SBC82</strain>
    </source>
</reference>
<dbReference type="OrthoDB" id="117954at2"/>
<dbReference type="RefSeq" id="WP_114209806.1">
    <property type="nucleotide sequence ID" value="NZ_CP030840.1"/>
</dbReference>